<dbReference type="AlphaFoldDB" id="A0A9D3Y4K4"/>
<dbReference type="Proteomes" id="UP000828390">
    <property type="component" value="Unassembled WGS sequence"/>
</dbReference>
<comment type="caution">
    <text evidence="2">The sequence shown here is derived from an EMBL/GenBank/DDBJ whole genome shotgun (WGS) entry which is preliminary data.</text>
</comment>
<evidence type="ECO:0000313" key="3">
    <source>
        <dbReference type="Proteomes" id="UP000828390"/>
    </source>
</evidence>
<evidence type="ECO:0000313" key="2">
    <source>
        <dbReference type="EMBL" id="KAH3693703.1"/>
    </source>
</evidence>
<proteinExistence type="predicted"/>
<evidence type="ECO:0000256" key="1">
    <source>
        <dbReference type="SAM" id="MobiDB-lite"/>
    </source>
</evidence>
<protein>
    <submittedName>
        <fullName evidence="2">Uncharacterized protein</fullName>
    </submittedName>
</protein>
<reference evidence="2" key="2">
    <citation type="submission" date="2020-11" db="EMBL/GenBank/DDBJ databases">
        <authorList>
            <person name="McCartney M.A."/>
            <person name="Auch B."/>
            <person name="Kono T."/>
            <person name="Mallez S."/>
            <person name="Becker A."/>
            <person name="Gohl D.M."/>
            <person name="Silverstein K.A.T."/>
            <person name="Koren S."/>
            <person name="Bechman K.B."/>
            <person name="Herman A."/>
            <person name="Abrahante J.E."/>
            <person name="Garbe J."/>
        </authorList>
    </citation>
    <scope>NUCLEOTIDE SEQUENCE</scope>
    <source>
        <strain evidence="2">Duluth1</strain>
        <tissue evidence="2">Whole animal</tissue>
    </source>
</reference>
<feature type="compositionally biased region" description="Pro residues" evidence="1">
    <location>
        <begin position="50"/>
        <end position="60"/>
    </location>
</feature>
<sequence>MGFTKRTGWGTLLFGSTVFSTIVYTYKGCVLFIPSAEKQTQEEHAGKQPPSQPQLEPPEGPEIRSIHTGQIKRGLSLSDSKENETFHALMTAFPDPFC</sequence>
<keyword evidence="3" id="KW-1185">Reference proteome</keyword>
<accession>A0A9D3Y4K4</accession>
<feature type="region of interest" description="Disordered" evidence="1">
    <location>
        <begin position="38"/>
        <end position="69"/>
    </location>
</feature>
<organism evidence="2 3">
    <name type="scientific">Dreissena polymorpha</name>
    <name type="common">Zebra mussel</name>
    <name type="synonym">Mytilus polymorpha</name>
    <dbReference type="NCBI Taxonomy" id="45954"/>
    <lineage>
        <taxon>Eukaryota</taxon>
        <taxon>Metazoa</taxon>
        <taxon>Spiralia</taxon>
        <taxon>Lophotrochozoa</taxon>
        <taxon>Mollusca</taxon>
        <taxon>Bivalvia</taxon>
        <taxon>Autobranchia</taxon>
        <taxon>Heteroconchia</taxon>
        <taxon>Euheterodonta</taxon>
        <taxon>Imparidentia</taxon>
        <taxon>Neoheterodontei</taxon>
        <taxon>Myida</taxon>
        <taxon>Dreissenoidea</taxon>
        <taxon>Dreissenidae</taxon>
        <taxon>Dreissena</taxon>
    </lineage>
</organism>
<dbReference type="EMBL" id="JAIWYP010000016">
    <property type="protein sequence ID" value="KAH3693703.1"/>
    <property type="molecule type" value="Genomic_DNA"/>
</dbReference>
<reference evidence="2" key="1">
    <citation type="journal article" date="2019" name="bioRxiv">
        <title>The Genome of the Zebra Mussel, Dreissena polymorpha: A Resource for Invasive Species Research.</title>
        <authorList>
            <person name="McCartney M.A."/>
            <person name="Auch B."/>
            <person name="Kono T."/>
            <person name="Mallez S."/>
            <person name="Zhang Y."/>
            <person name="Obille A."/>
            <person name="Becker A."/>
            <person name="Abrahante J.E."/>
            <person name="Garbe J."/>
            <person name="Badalamenti J.P."/>
            <person name="Herman A."/>
            <person name="Mangelson H."/>
            <person name="Liachko I."/>
            <person name="Sullivan S."/>
            <person name="Sone E.D."/>
            <person name="Koren S."/>
            <person name="Silverstein K.A.T."/>
            <person name="Beckman K.B."/>
            <person name="Gohl D.M."/>
        </authorList>
    </citation>
    <scope>NUCLEOTIDE SEQUENCE</scope>
    <source>
        <strain evidence="2">Duluth1</strain>
        <tissue evidence="2">Whole animal</tissue>
    </source>
</reference>
<name>A0A9D3Y4K4_DREPO</name>
<gene>
    <name evidence="2" type="ORF">DPMN_081143</name>
</gene>